<evidence type="ECO:0008006" key="3">
    <source>
        <dbReference type="Google" id="ProtNLM"/>
    </source>
</evidence>
<evidence type="ECO:0000313" key="2">
    <source>
        <dbReference type="Proteomes" id="UP000199400"/>
    </source>
</evidence>
<organism evidence="1 2">
    <name type="scientific">Nannocystis exedens</name>
    <dbReference type="NCBI Taxonomy" id="54"/>
    <lineage>
        <taxon>Bacteria</taxon>
        <taxon>Pseudomonadati</taxon>
        <taxon>Myxococcota</taxon>
        <taxon>Polyangia</taxon>
        <taxon>Nannocystales</taxon>
        <taxon>Nannocystaceae</taxon>
        <taxon>Nannocystis</taxon>
    </lineage>
</organism>
<reference evidence="2" key="1">
    <citation type="submission" date="2016-10" db="EMBL/GenBank/DDBJ databases">
        <authorList>
            <person name="Varghese N."/>
            <person name="Submissions S."/>
        </authorList>
    </citation>
    <scope>NUCLEOTIDE SEQUENCE [LARGE SCALE GENOMIC DNA]</scope>
    <source>
        <strain evidence="2">ATCC 25963</strain>
    </source>
</reference>
<dbReference type="AlphaFoldDB" id="A0A1I1WWX7"/>
<dbReference type="Proteomes" id="UP000199400">
    <property type="component" value="Unassembled WGS sequence"/>
</dbReference>
<accession>A0A1I1WWX7</accession>
<evidence type="ECO:0000313" key="1">
    <source>
        <dbReference type="EMBL" id="SFD99694.1"/>
    </source>
</evidence>
<gene>
    <name evidence="1" type="ORF">SAMN02745121_02590</name>
</gene>
<protein>
    <recommendedName>
        <fullName evidence="3">DUF4215 domain-containing protein</fullName>
    </recommendedName>
</protein>
<proteinExistence type="predicted"/>
<dbReference type="EMBL" id="FOMX01000007">
    <property type="protein sequence ID" value="SFD99694.1"/>
    <property type="molecule type" value="Genomic_DNA"/>
</dbReference>
<dbReference type="STRING" id="54.SAMN02745121_02590"/>
<sequence length="104" mass="11012">MAACGDGFVCPEGGEQCDDGGTDPAGNCDRCQYIEFLRVSVSSQAYSATEVFPTDADALCQQLDSVHYPMSTFFAWIGSAEFDPRDPIVGARGSISRMSAPMAG</sequence>
<dbReference type="RefSeq" id="WP_096329026.1">
    <property type="nucleotide sequence ID" value="NZ_FOMX01000007.1"/>
</dbReference>
<name>A0A1I1WWX7_9BACT</name>
<keyword evidence="2" id="KW-1185">Reference proteome</keyword>